<dbReference type="Pfam" id="PF02810">
    <property type="entry name" value="SEC-C"/>
    <property type="match status" value="1"/>
</dbReference>
<reference evidence="1 2" key="1">
    <citation type="submission" date="2020-07" db="EMBL/GenBank/DDBJ databases">
        <title>Thermoactinomyces phylogeny.</title>
        <authorList>
            <person name="Dunlap C."/>
        </authorList>
    </citation>
    <scope>NUCLEOTIDE SEQUENCE [LARGE SCALE GENOMIC DNA]</scope>
    <source>
        <strain evidence="1 2">AMNI-1</strain>
    </source>
</reference>
<dbReference type="SUPFAM" id="SSF103642">
    <property type="entry name" value="Sec-C motif"/>
    <property type="match status" value="1"/>
</dbReference>
<dbReference type="InterPro" id="IPR004027">
    <property type="entry name" value="SEC_C_motif"/>
</dbReference>
<dbReference type="AlphaFoldDB" id="A0A7W1XUJ2"/>
<dbReference type="Proteomes" id="UP000538292">
    <property type="component" value="Unassembled WGS sequence"/>
</dbReference>
<organism evidence="1 2">
    <name type="scientific">Thermoactinomyces mirandus</name>
    <dbReference type="NCBI Taxonomy" id="2756294"/>
    <lineage>
        <taxon>Bacteria</taxon>
        <taxon>Bacillati</taxon>
        <taxon>Bacillota</taxon>
        <taxon>Bacilli</taxon>
        <taxon>Bacillales</taxon>
        <taxon>Thermoactinomycetaceae</taxon>
        <taxon>Thermoactinomyces</taxon>
    </lineage>
</organism>
<evidence type="ECO:0000313" key="2">
    <source>
        <dbReference type="Proteomes" id="UP000538292"/>
    </source>
</evidence>
<keyword evidence="2" id="KW-1185">Reference proteome</keyword>
<accession>A0A7W1XUJ2</accession>
<name>A0A7W1XUJ2_9BACL</name>
<gene>
    <name evidence="1" type="ORF">H2C83_14265</name>
</gene>
<evidence type="ECO:0000313" key="1">
    <source>
        <dbReference type="EMBL" id="MBA4603451.1"/>
    </source>
</evidence>
<sequence>MMVGRNEPCPCGSGKKYKKCCERVVTLSVVEKAREDRESQLKHELLNELNQWFYRRMSAEMQLEWIERFKKLLQLEPKRPISYDMSAFFRFWLLFDASCLNGKRPVEIWSSTLRKDPYKERVAKNFCASRVSFYELVDRTGEKLIYRKLVDGKRIIVKHPEKHVLEPLIFARFVRIGNHYEMFGPYTSFLHEMRGEILVQLEKYNHLEEENNRFTAWENGWKVYGWSIHRAEERKNSTTVSSAATKTPVEKSSTWPLAEKKGELPIRIMQQFEQFFVEHVATLQKGTQLLYCKSMEEFHLYLSMRFGSAFDWSLLDEETMIHFLSVWYLDQGKNTPQGARVFLNTLKHLFRWLEEEKIASVYPVFRKVYIHLIRALPSAVEIRKWLLDHGINREMAGEEITDDRKETYMFTVSSTGPIVLIEGKWRQVHMSPLPSFTTEQRFWIHGKLEKRETSCYFTQIDGVYPVLMLDNPLQILNLK</sequence>
<proteinExistence type="predicted"/>
<comment type="caution">
    <text evidence="1">The sequence shown here is derived from an EMBL/GenBank/DDBJ whole genome shotgun (WGS) entry which is preliminary data.</text>
</comment>
<dbReference type="EMBL" id="JACEOL010000053">
    <property type="protein sequence ID" value="MBA4603451.1"/>
    <property type="molecule type" value="Genomic_DNA"/>
</dbReference>
<dbReference type="Gene3D" id="3.10.450.50">
    <property type="match status" value="1"/>
</dbReference>
<protein>
    <submittedName>
        <fullName evidence="1">SEC-C domain-containing protein</fullName>
    </submittedName>
</protein>